<name>A0A926FAY0_9BACT</name>
<organism evidence="1 2">
    <name type="scientific">Jilunia laotingensis</name>
    <dbReference type="NCBI Taxonomy" id="2763675"/>
    <lineage>
        <taxon>Bacteria</taxon>
        <taxon>Pseudomonadati</taxon>
        <taxon>Bacteroidota</taxon>
        <taxon>Bacteroidia</taxon>
        <taxon>Bacteroidales</taxon>
        <taxon>Bacteroidaceae</taxon>
        <taxon>Jilunia</taxon>
    </lineage>
</organism>
<dbReference type="RefSeq" id="WP_262436132.1">
    <property type="nucleotide sequence ID" value="NZ_JACRTF010000001.1"/>
</dbReference>
<accession>A0A926FAY0</accession>
<evidence type="ECO:0000313" key="1">
    <source>
        <dbReference type="EMBL" id="MBC8595059.1"/>
    </source>
</evidence>
<dbReference type="Pfam" id="PF19555">
    <property type="entry name" value="DUF6078"/>
    <property type="match status" value="1"/>
</dbReference>
<sequence>MVILQKDIPQGYAHCFAGKDRCPKADSCLRAIAAKLLEESKDTQPQTINMVNAAYVDQLADQTSCPLYRSSEPLRYAKGMSHIFDEIPVKQARTIRHKVIGCFSCERYFYHSRNGNRLISPEEQRKIANVFRIAGLDTTPKFDDYEQVIVW</sequence>
<dbReference type="AlphaFoldDB" id="A0A926FAY0"/>
<comment type="caution">
    <text evidence="1">The sequence shown here is derived from an EMBL/GenBank/DDBJ whole genome shotgun (WGS) entry which is preliminary data.</text>
</comment>
<proteinExistence type="predicted"/>
<reference evidence="1" key="1">
    <citation type="submission" date="2020-08" db="EMBL/GenBank/DDBJ databases">
        <title>Genome public.</title>
        <authorList>
            <person name="Liu C."/>
            <person name="Sun Q."/>
        </authorList>
    </citation>
    <scope>NUCLEOTIDE SEQUENCE</scope>
    <source>
        <strain evidence="1">N12</strain>
    </source>
</reference>
<dbReference type="EMBL" id="JACRTF010000001">
    <property type="protein sequence ID" value="MBC8595059.1"/>
    <property type="molecule type" value="Genomic_DNA"/>
</dbReference>
<protein>
    <submittedName>
        <fullName evidence="1">Uncharacterized protein</fullName>
    </submittedName>
</protein>
<keyword evidence="2" id="KW-1185">Reference proteome</keyword>
<dbReference type="InterPro" id="IPR045724">
    <property type="entry name" value="DUF6078"/>
</dbReference>
<gene>
    <name evidence="1" type="ORF">H8744_17760</name>
</gene>
<evidence type="ECO:0000313" key="2">
    <source>
        <dbReference type="Proteomes" id="UP000651085"/>
    </source>
</evidence>
<dbReference type="Proteomes" id="UP000651085">
    <property type="component" value="Unassembled WGS sequence"/>
</dbReference>